<accession>A0A0N5A5C9</accession>
<evidence type="ECO:0000256" key="3">
    <source>
        <dbReference type="ARBA" id="ARBA00022741"/>
    </source>
</evidence>
<comment type="similarity">
    <text evidence="2">Belongs to the SMC family. SMC4 subfamily.</text>
</comment>
<dbReference type="GO" id="GO:0016887">
    <property type="term" value="F:ATP hydrolysis activity"/>
    <property type="evidence" value="ECO:0007669"/>
    <property type="project" value="InterPro"/>
</dbReference>
<dbReference type="GO" id="GO:0005634">
    <property type="term" value="C:nucleus"/>
    <property type="evidence" value="ECO:0007669"/>
    <property type="project" value="UniProtKB-SubCell"/>
</dbReference>
<evidence type="ECO:0000256" key="5">
    <source>
        <dbReference type="ARBA" id="ARBA00023054"/>
    </source>
</evidence>
<keyword evidence="5 9" id="KW-0175">Coiled coil</keyword>
<dbReference type="InterPro" id="IPR027417">
    <property type="entry name" value="P-loop_NTPase"/>
</dbReference>
<dbReference type="GO" id="GO:0005524">
    <property type="term" value="F:ATP binding"/>
    <property type="evidence" value="ECO:0007669"/>
    <property type="project" value="UniProtKB-KW"/>
</dbReference>
<dbReference type="SUPFAM" id="SSF75553">
    <property type="entry name" value="Smc hinge domain"/>
    <property type="match status" value="1"/>
</dbReference>
<proteinExistence type="inferred from homology"/>
<name>A0A0N5A5C9_PARTI</name>
<feature type="domain" description="SMC hinge" evidence="10">
    <location>
        <begin position="600"/>
        <end position="717"/>
    </location>
</feature>
<feature type="coiled-coil region" evidence="9">
    <location>
        <begin position="990"/>
        <end position="1038"/>
    </location>
</feature>
<evidence type="ECO:0000256" key="6">
    <source>
        <dbReference type="ARBA" id="ARBA00023067"/>
    </source>
</evidence>
<organism evidence="11 12">
    <name type="scientific">Parastrongyloides trichosuri</name>
    <name type="common">Possum-specific nematode worm</name>
    <dbReference type="NCBI Taxonomy" id="131310"/>
    <lineage>
        <taxon>Eukaryota</taxon>
        <taxon>Metazoa</taxon>
        <taxon>Ecdysozoa</taxon>
        <taxon>Nematoda</taxon>
        <taxon>Chromadorea</taxon>
        <taxon>Rhabditida</taxon>
        <taxon>Tylenchina</taxon>
        <taxon>Panagrolaimomorpha</taxon>
        <taxon>Strongyloidoidea</taxon>
        <taxon>Strongyloididae</taxon>
        <taxon>Parastrongyloides</taxon>
    </lineage>
</organism>
<evidence type="ECO:0000256" key="7">
    <source>
        <dbReference type="ARBA" id="ARBA00023242"/>
    </source>
</evidence>
<dbReference type="Proteomes" id="UP000038045">
    <property type="component" value="Unplaced"/>
</dbReference>
<evidence type="ECO:0000313" key="12">
    <source>
        <dbReference type="WBParaSite" id="PTRK_0001691200.1"/>
    </source>
</evidence>
<keyword evidence="6" id="KW-0226">DNA condensation</keyword>
<feature type="coiled-coil region" evidence="9">
    <location>
        <begin position="321"/>
        <end position="432"/>
    </location>
</feature>
<keyword evidence="3" id="KW-0547">Nucleotide-binding</keyword>
<evidence type="ECO:0000259" key="10">
    <source>
        <dbReference type="SMART" id="SM00968"/>
    </source>
</evidence>
<dbReference type="WBParaSite" id="PTRK_0001691200.1">
    <property type="protein sequence ID" value="PTRK_0001691200.1"/>
    <property type="gene ID" value="PTRK_0001691200"/>
</dbReference>
<dbReference type="InterPro" id="IPR003395">
    <property type="entry name" value="RecF/RecN/SMC_N"/>
</dbReference>
<evidence type="ECO:0000256" key="4">
    <source>
        <dbReference type="ARBA" id="ARBA00022840"/>
    </source>
</evidence>
<keyword evidence="11" id="KW-1185">Reference proteome</keyword>
<dbReference type="InterPro" id="IPR036277">
    <property type="entry name" value="SMC_hinge_sf"/>
</dbReference>
<dbReference type="Gene3D" id="3.30.70.1620">
    <property type="match status" value="1"/>
</dbReference>
<dbReference type="Pfam" id="PF06470">
    <property type="entry name" value="SMC_hinge"/>
    <property type="match status" value="1"/>
</dbReference>
<comment type="subcellular location">
    <subcellularLocation>
        <location evidence="1 8">Nucleus</location>
    </subcellularLocation>
</comment>
<dbReference type="Gene3D" id="3.40.50.300">
    <property type="entry name" value="P-loop containing nucleotide triphosphate hydrolases"/>
    <property type="match status" value="2"/>
</dbReference>
<dbReference type="Pfam" id="PF02463">
    <property type="entry name" value="SMC_N"/>
    <property type="match status" value="1"/>
</dbReference>
<dbReference type="SMART" id="SM00968">
    <property type="entry name" value="SMC_hinge"/>
    <property type="match status" value="1"/>
</dbReference>
<protein>
    <recommendedName>
        <fullName evidence="8">Structural maintenance of chromosomes protein</fullName>
    </recommendedName>
</protein>
<feature type="coiled-coil region" evidence="9">
    <location>
        <begin position="769"/>
        <end position="810"/>
    </location>
</feature>
<evidence type="ECO:0000256" key="9">
    <source>
        <dbReference type="SAM" id="Coils"/>
    </source>
</evidence>
<dbReference type="STRING" id="131310.A0A0N5A5C9"/>
<dbReference type="PANTHER" id="PTHR18937">
    <property type="entry name" value="STRUCTURAL MAINTENANCE OF CHROMOSOMES SMC FAMILY MEMBER"/>
    <property type="match status" value="1"/>
</dbReference>
<dbReference type="InterPro" id="IPR010935">
    <property type="entry name" value="SMC_hinge"/>
</dbReference>
<sequence>MAKNNKANKPEEEYEPMDTFEMTRLPVEPINEIADISINTPDEEDELLNMEIGPPPEPCMCADGSGQRLVISSIIVENFKSYYGKQVIGPLHKNLSAIIGPNGSGKSNVIDSLLFVFGFRAANIRSKKISTLIHSSNGKNNISYCHVQINFEKIIDIDEERYNVVPNTSFSIGRYAYKDNSSKYTFNGTTRQYSDIKVLLKKEGIDLEHNRFLILQGEVELLALMPPKGKKVGETGMLEYLEDIIGCNRFKDPIEKLVYGIECLSKRKNLFMGRFKRIEEEKDELAVKARDCLNYIRAQNAQSFFANIKHYADAFKYAEKRDEVKEQRDKIHNDVKECEAKITEVTKLQDEEKSKYKDLQKEVDKLRKEGDKLKNKLEEEKNMEEKTASEVKRSETRLKELSKNIVKEKNKLENLQNVPDKCEEKINELKEELAKCDIVIEKKSVDVDESLIRFEAMSTEFAERLKEPEEEYNKLFLKETDANNDLTLAKENHKNLLAGTKSAEDELLRIRNLIKSNEEELSQIKRDRAQCQELLPKYKDELITKERECQKFVAERDRIYPIFIDLKGKKQQMEESMQSNQTQNKIVTALMRFKHIKKIKGIYGRLGDLGGIDEKYDYAITAACRNQLDFIVVDTTETAQICIEHLKENKLGRASMLILNEQIKRFSKHLGPIKVPENSQRLFDLVQCDDNDIRCAFYFALRDTLVCDDINTARNVGLGGKTRWRTVSLKGEIVEVSGVMTGGGSKLEGGKMGKKALVTSSSENEEGAFEIIKKQLDETEIKFNKLEKDIGELNVKISNLRKEIDTLTEKDSKFKPLIEHKKIAIAQFKAQEKDRAVEVTAKQVDESTILESVNKIEQLQRVFEKCQTRAAKARAVVDAINSEKDGLYEKIVGIHEQPLIEARKEKAEIEKSIKSENTKASNAKLNAKKSERNIAKLEGEIIELEEKIKSSKEYLDKNFKVVFKLQQDIEENGKAEKEALEAFQEKNGHAKELNDRQVELTRQLNELNTAFEVKDGEYLQLKQTIKTIKKKIAALKTTDISTMTNISQAANADEDKGDFLFEINGRSVDGGNVGDVTFIGGQMEGLAECMITGKLIEYSYEDFENINMGDVELKAKMVDVRLGQLKAKKITLRVLEDFKEAVEKYEKENAILIKMNDKLKKYNLLMEKYRTKRLIEFLDGYTQIMRNLKLIYQMLTLGGEANLQFVNSRDPFEKGIRFSVRPPYKTWREMSRLSGGEKTLSSLALVFALHRYRPTPLYVMDEIDAALDFRNVTIIAHFVKQQTKNAQFIIITLRNNMFELADRIIGICKQNDCTENVVIDPGVISIH</sequence>
<feature type="coiled-coil region" evidence="9">
    <location>
        <begin position="856"/>
        <end position="954"/>
    </location>
</feature>
<dbReference type="GO" id="GO:0000796">
    <property type="term" value="C:condensin complex"/>
    <property type="evidence" value="ECO:0007669"/>
    <property type="project" value="TreeGrafter"/>
</dbReference>
<evidence type="ECO:0000256" key="1">
    <source>
        <dbReference type="ARBA" id="ARBA00004123"/>
    </source>
</evidence>
<evidence type="ECO:0000313" key="11">
    <source>
        <dbReference type="Proteomes" id="UP000038045"/>
    </source>
</evidence>
<dbReference type="GO" id="GO:0007076">
    <property type="term" value="P:mitotic chromosome condensation"/>
    <property type="evidence" value="ECO:0007669"/>
    <property type="project" value="TreeGrafter"/>
</dbReference>
<dbReference type="PIRSF" id="PIRSF005719">
    <property type="entry name" value="SMC"/>
    <property type="match status" value="1"/>
</dbReference>
<keyword evidence="4" id="KW-0067">ATP-binding</keyword>
<feature type="coiled-coil region" evidence="9">
    <location>
        <begin position="1128"/>
        <end position="1172"/>
    </location>
</feature>
<dbReference type="Gene3D" id="1.20.1060.20">
    <property type="match status" value="1"/>
</dbReference>
<evidence type="ECO:0000256" key="2">
    <source>
        <dbReference type="ARBA" id="ARBA00006005"/>
    </source>
</evidence>
<dbReference type="InterPro" id="IPR024704">
    <property type="entry name" value="SMC"/>
</dbReference>
<evidence type="ECO:0000256" key="8">
    <source>
        <dbReference type="PIRNR" id="PIRNR005719"/>
    </source>
</evidence>
<dbReference type="SUPFAM" id="SSF52540">
    <property type="entry name" value="P-loop containing nucleoside triphosphate hydrolases"/>
    <property type="match status" value="1"/>
</dbReference>
<reference evidence="12" key="1">
    <citation type="submission" date="2017-02" db="UniProtKB">
        <authorList>
            <consortium name="WormBaseParasite"/>
        </authorList>
    </citation>
    <scope>IDENTIFICATION</scope>
</reference>
<dbReference type="PANTHER" id="PTHR18937:SF172">
    <property type="entry name" value="STRUCTURAL MAINTENANCE OF CHROMOSOMES PROTEIN"/>
    <property type="match status" value="1"/>
</dbReference>
<feature type="coiled-coil region" evidence="9">
    <location>
        <begin position="500"/>
        <end position="534"/>
    </location>
</feature>
<keyword evidence="7 8" id="KW-0539">Nucleus</keyword>